<dbReference type="PANTHER" id="PTHR43178">
    <property type="entry name" value="DIHYDROLIPOAMIDE ACETYLTRANSFERASE COMPONENT OF PYRUVATE DEHYDROGENASE COMPLEX"/>
    <property type="match status" value="1"/>
</dbReference>
<dbReference type="AlphaFoldDB" id="A0A2R3QAN8"/>
<evidence type="ECO:0000256" key="5">
    <source>
        <dbReference type="ARBA" id="ARBA00022823"/>
    </source>
</evidence>
<keyword evidence="5 7" id="KW-0450">Lipoyl</keyword>
<keyword evidence="12" id="KW-1185">Reference proteome</keyword>
<dbReference type="Gene3D" id="4.10.320.10">
    <property type="entry name" value="E3-binding domain"/>
    <property type="match status" value="1"/>
</dbReference>
<evidence type="ECO:0000256" key="7">
    <source>
        <dbReference type="RuleBase" id="RU003423"/>
    </source>
</evidence>
<keyword evidence="6 7" id="KW-0012">Acyltransferase</keyword>
<dbReference type="InterPro" id="IPR036625">
    <property type="entry name" value="E3-bd_dom_sf"/>
</dbReference>
<feature type="region of interest" description="Disordered" evidence="8">
    <location>
        <begin position="86"/>
        <end position="154"/>
    </location>
</feature>
<dbReference type="GO" id="GO:0031405">
    <property type="term" value="F:lipoic acid binding"/>
    <property type="evidence" value="ECO:0007669"/>
    <property type="project" value="TreeGrafter"/>
</dbReference>
<dbReference type="Gene3D" id="2.40.50.100">
    <property type="match status" value="1"/>
</dbReference>
<evidence type="ECO:0000256" key="3">
    <source>
        <dbReference type="ARBA" id="ARBA00011484"/>
    </source>
</evidence>
<dbReference type="InterPro" id="IPR011053">
    <property type="entry name" value="Single_hybrid_motif"/>
</dbReference>
<evidence type="ECO:0000313" key="12">
    <source>
        <dbReference type="Proteomes" id="UP000237925"/>
    </source>
</evidence>
<proteinExistence type="inferred from homology"/>
<feature type="compositionally biased region" description="Low complexity" evidence="8">
    <location>
        <begin position="136"/>
        <end position="149"/>
    </location>
</feature>
<comment type="similarity">
    <text evidence="2 7">Belongs to the 2-oxoacid dehydrogenase family.</text>
</comment>
<dbReference type="SUPFAM" id="SSF52777">
    <property type="entry name" value="CoA-dependent acyltransferases"/>
    <property type="match status" value="1"/>
</dbReference>
<evidence type="ECO:0000256" key="1">
    <source>
        <dbReference type="ARBA" id="ARBA00001938"/>
    </source>
</evidence>
<feature type="domain" description="Peripheral subunit-binding (PSBD)" evidence="10">
    <location>
        <begin position="168"/>
        <end position="205"/>
    </location>
</feature>
<feature type="domain" description="Lipoyl-binding" evidence="9">
    <location>
        <begin position="3"/>
        <end position="78"/>
    </location>
</feature>
<dbReference type="InterPro" id="IPR001078">
    <property type="entry name" value="2-oxoacid_DH_actylTfrase"/>
</dbReference>
<dbReference type="InterPro" id="IPR023213">
    <property type="entry name" value="CAT-like_dom_sf"/>
</dbReference>
<evidence type="ECO:0000256" key="2">
    <source>
        <dbReference type="ARBA" id="ARBA00007317"/>
    </source>
</evidence>
<sequence>MGIYVIRMPDIGEGIAEVELVAWHVQPGDVVAEDQPIADVMTDKATVEIPAHVPGKVLSVGGAVGRVLAVGAELVRLEVEGEGNLKEGASSLPLPLGEGGGEGRPAVGTQVDKAAEASPHPAPLPEEEGVNQGQKTAQADAHQARAATHSIAQPTRTAIARAPGERPLASPAVRRLAQDRGIDLRYVHGSGPAGQIRHEDLEAYAASGGQPKAQGSSQYVQRHGEEQIPVIGLRRRIAQKMQEAKRRIPHFSYVEEIDVTELEQLRQRLNQLHGATRGKLTLLPFLARAMVLALRDFPQINARYDDEAGTVTRYEAVHLGIATQTDAGLMVPVLRHAESLDLWQCAAAIARVAEGARTGKAAREELSDSTITLTSLGPLGGIASTPVINHPEVAIVGVNRMVQRPMFASNGQVVARQLMNLSSSFDHRVVDGMDAARFIQAMRALLETPALLFVE</sequence>
<dbReference type="PROSITE" id="PS51826">
    <property type="entry name" value="PSBD"/>
    <property type="match status" value="1"/>
</dbReference>
<dbReference type="KEGG" id="mela:C6568_05970"/>
<evidence type="ECO:0000256" key="6">
    <source>
        <dbReference type="ARBA" id="ARBA00023315"/>
    </source>
</evidence>
<reference evidence="11 12" key="1">
    <citation type="submission" date="2018-03" db="EMBL/GenBank/DDBJ databases">
        <title>Genome sequencing of Melaminivora sp.</title>
        <authorList>
            <person name="Kim S.-J."/>
            <person name="Heo J."/>
            <person name="Ahn J.-H."/>
            <person name="Kwon S.-W."/>
        </authorList>
    </citation>
    <scope>NUCLEOTIDE SEQUENCE [LARGE SCALE GENOMIC DNA]</scope>
    <source>
        <strain evidence="11 12">SC2-9</strain>
    </source>
</reference>
<comment type="subunit">
    <text evidence="3">Forms a 24-polypeptide structural core with octahedral symmetry.</text>
</comment>
<dbReference type="FunFam" id="3.30.559.10:FF:000007">
    <property type="entry name" value="Dihydrolipoamide acetyltransferase component of pyruvate dehydrogenase complex"/>
    <property type="match status" value="1"/>
</dbReference>
<dbReference type="SUPFAM" id="SSF51230">
    <property type="entry name" value="Single hybrid motif"/>
    <property type="match status" value="1"/>
</dbReference>
<dbReference type="EC" id="2.3.1.-" evidence="7"/>
<name>A0A2R3QAN8_9BURK</name>
<dbReference type="InterPro" id="IPR004167">
    <property type="entry name" value="PSBD"/>
</dbReference>
<evidence type="ECO:0000256" key="8">
    <source>
        <dbReference type="SAM" id="MobiDB-lite"/>
    </source>
</evidence>
<dbReference type="CDD" id="cd06849">
    <property type="entry name" value="lipoyl_domain"/>
    <property type="match status" value="1"/>
</dbReference>
<dbReference type="PROSITE" id="PS50968">
    <property type="entry name" value="BIOTINYL_LIPOYL"/>
    <property type="match status" value="1"/>
</dbReference>
<dbReference type="InterPro" id="IPR050743">
    <property type="entry name" value="2-oxoacid_DH_E2_comp"/>
</dbReference>
<gene>
    <name evidence="11" type="ORF">C6568_05970</name>
</gene>
<dbReference type="GO" id="GO:0016407">
    <property type="term" value="F:acetyltransferase activity"/>
    <property type="evidence" value="ECO:0007669"/>
    <property type="project" value="TreeGrafter"/>
</dbReference>
<evidence type="ECO:0000259" key="10">
    <source>
        <dbReference type="PROSITE" id="PS51826"/>
    </source>
</evidence>
<evidence type="ECO:0000259" key="9">
    <source>
        <dbReference type="PROSITE" id="PS50968"/>
    </source>
</evidence>
<keyword evidence="4 7" id="KW-0808">Transferase</keyword>
<dbReference type="RefSeq" id="WP_106683333.1">
    <property type="nucleotide sequence ID" value="NZ_CP027667.1"/>
</dbReference>
<dbReference type="EMBL" id="CP027667">
    <property type="protein sequence ID" value="AVO48853.1"/>
    <property type="molecule type" value="Genomic_DNA"/>
</dbReference>
<organism evidence="11 12">
    <name type="scientific">Melaminivora suipulveris</name>
    <dbReference type="NCBI Taxonomy" id="2109913"/>
    <lineage>
        <taxon>Bacteria</taxon>
        <taxon>Pseudomonadati</taxon>
        <taxon>Pseudomonadota</taxon>
        <taxon>Betaproteobacteria</taxon>
        <taxon>Burkholderiales</taxon>
        <taxon>Comamonadaceae</taxon>
        <taxon>Melaminivora</taxon>
    </lineage>
</organism>
<evidence type="ECO:0000313" key="11">
    <source>
        <dbReference type="EMBL" id="AVO48853.1"/>
    </source>
</evidence>
<dbReference type="InterPro" id="IPR003016">
    <property type="entry name" value="2-oxoA_DH_lipoyl-BS"/>
</dbReference>
<comment type="cofactor">
    <cofactor evidence="1 7">
        <name>(R)-lipoate</name>
        <dbReference type="ChEBI" id="CHEBI:83088"/>
    </cofactor>
</comment>
<accession>A0A2R3QAN8</accession>
<dbReference type="PANTHER" id="PTHR43178:SF5">
    <property type="entry name" value="LIPOAMIDE ACYLTRANSFERASE COMPONENT OF BRANCHED-CHAIN ALPHA-KETO ACID DEHYDROGENASE COMPLEX, MITOCHONDRIAL"/>
    <property type="match status" value="1"/>
</dbReference>
<dbReference type="OrthoDB" id="9805770at2"/>
<protein>
    <recommendedName>
        <fullName evidence="7">Dihydrolipoamide acetyltransferase component of pyruvate dehydrogenase complex</fullName>
        <ecNumber evidence="7">2.3.1.-</ecNumber>
    </recommendedName>
</protein>
<evidence type="ECO:0000256" key="4">
    <source>
        <dbReference type="ARBA" id="ARBA00022679"/>
    </source>
</evidence>
<dbReference type="Gene3D" id="3.30.559.10">
    <property type="entry name" value="Chloramphenicol acetyltransferase-like domain"/>
    <property type="match status" value="1"/>
</dbReference>
<dbReference type="InterPro" id="IPR000089">
    <property type="entry name" value="Biotin_lipoyl"/>
</dbReference>
<dbReference type="Pfam" id="PF00198">
    <property type="entry name" value="2-oxoacid_dh"/>
    <property type="match status" value="1"/>
</dbReference>
<dbReference type="Pfam" id="PF00364">
    <property type="entry name" value="Biotin_lipoyl"/>
    <property type="match status" value="1"/>
</dbReference>
<dbReference type="SUPFAM" id="SSF47005">
    <property type="entry name" value="Peripheral subunit-binding domain of 2-oxo acid dehydrogenase complex"/>
    <property type="match status" value="1"/>
</dbReference>
<dbReference type="GO" id="GO:0005737">
    <property type="term" value="C:cytoplasm"/>
    <property type="evidence" value="ECO:0007669"/>
    <property type="project" value="TreeGrafter"/>
</dbReference>
<dbReference type="Pfam" id="PF02817">
    <property type="entry name" value="E3_binding"/>
    <property type="match status" value="1"/>
</dbReference>
<dbReference type="PROSITE" id="PS00189">
    <property type="entry name" value="LIPOYL"/>
    <property type="match status" value="1"/>
</dbReference>
<dbReference type="Proteomes" id="UP000237925">
    <property type="component" value="Chromosome"/>
</dbReference>